<feature type="region of interest" description="Disordered" evidence="1">
    <location>
        <begin position="130"/>
        <end position="155"/>
    </location>
</feature>
<feature type="compositionally biased region" description="Basic residues" evidence="1">
    <location>
        <begin position="68"/>
        <end position="77"/>
    </location>
</feature>
<feature type="compositionally biased region" description="Polar residues" evidence="1">
    <location>
        <begin position="10"/>
        <end position="32"/>
    </location>
</feature>
<organism evidence="2 3">
    <name type="scientific">Coniella lustricola</name>
    <dbReference type="NCBI Taxonomy" id="2025994"/>
    <lineage>
        <taxon>Eukaryota</taxon>
        <taxon>Fungi</taxon>
        <taxon>Dikarya</taxon>
        <taxon>Ascomycota</taxon>
        <taxon>Pezizomycotina</taxon>
        <taxon>Sordariomycetes</taxon>
        <taxon>Sordariomycetidae</taxon>
        <taxon>Diaporthales</taxon>
        <taxon>Schizoparmaceae</taxon>
        <taxon>Coniella</taxon>
    </lineage>
</organism>
<dbReference type="EMBL" id="KZ678391">
    <property type="protein sequence ID" value="PSR97427.1"/>
    <property type="molecule type" value="Genomic_DNA"/>
</dbReference>
<evidence type="ECO:0000313" key="2">
    <source>
        <dbReference type="EMBL" id="PSR97427.1"/>
    </source>
</evidence>
<reference evidence="2 3" key="1">
    <citation type="journal article" date="2018" name="Mycol. Prog.">
        <title>Coniella lustricola, a new species from submerged detritus.</title>
        <authorList>
            <person name="Raudabaugh D.B."/>
            <person name="Iturriaga T."/>
            <person name="Carver A."/>
            <person name="Mondo S."/>
            <person name="Pangilinan J."/>
            <person name="Lipzen A."/>
            <person name="He G."/>
            <person name="Amirebrahimi M."/>
            <person name="Grigoriev I.V."/>
            <person name="Miller A.N."/>
        </authorList>
    </citation>
    <scope>NUCLEOTIDE SEQUENCE [LARGE SCALE GENOMIC DNA]</scope>
    <source>
        <strain evidence="2 3">B22-T-1</strain>
    </source>
</reference>
<dbReference type="AlphaFoldDB" id="A0A2T3AGT5"/>
<sequence>MTPGPAVSISGGTMRNSQYARSMGERSTTTAQRPVKGPDLLPGMPPQELPTPHNQPELDASRAMYKQRTQKSSRSKRRTNDIYGSMDEPVELQAGSMTDLVAGMQETKRIKVPSRIQQTNWRGNQRDVETLQGGDGGGALFSPQWPPPSGAVSSESCLVSDLDETLDGAATDYSGGGVDAGSIHIYYRSSAATIAAAMSQASSTKGPRSTIRTSSTTTRIA</sequence>
<feature type="region of interest" description="Disordered" evidence="1">
    <location>
        <begin position="201"/>
        <end position="221"/>
    </location>
</feature>
<dbReference type="OrthoDB" id="5233121at2759"/>
<feature type="region of interest" description="Disordered" evidence="1">
    <location>
        <begin position="1"/>
        <end position="83"/>
    </location>
</feature>
<dbReference type="Proteomes" id="UP000241462">
    <property type="component" value="Unassembled WGS sequence"/>
</dbReference>
<evidence type="ECO:0000313" key="3">
    <source>
        <dbReference type="Proteomes" id="UP000241462"/>
    </source>
</evidence>
<accession>A0A2T3AGT5</accession>
<evidence type="ECO:0000256" key="1">
    <source>
        <dbReference type="SAM" id="MobiDB-lite"/>
    </source>
</evidence>
<gene>
    <name evidence="2" type="ORF">BD289DRAFT_450936</name>
</gene>
<protein>
    <submittedName>
        <fullName evidence="2">Uncharacterized protein</fullName>
    </submittedName>
</protein>
<name>A0A2T3AGT5_9PEZI</name>
<keyword evidence="3" id="KW-1185">Reference proteome</keyword>
<dbReference type="InParanoid" id="A0A2T3AGT5"/>
<proteinExistence type="predicted"/>